<organism evidence="2 3">
    <name type="scientific">Eragrostis curvula</name>
    <name type="common">weeping love grass</name>
    <dbReference type="NCBI Taxonomy" id="38414"/>
    <lineage>
        <taxon>Eukaryota</taxon>
        <taxon>Viridiplantae</taxon>
        <taxon>Streptophyta</taxon>
        <taxon>Embryophyta</taxon>
        <taxon>Tracheophyta</taxon>
        <taxon>Spermatophyta</taxon>
        <taxon>Magnoliopsida</taxon>
        <taxon>Liliopsida</taxon>
        <taxon>Poales</taxon>
        <taxon>Poaceae</taxon>
        <taxon>PACMAD clade</taxon>
        <taxon>Chloridoideae</taxon>
        <taxon>Eragrostideae</taxon>
        <taxon>Eragrostidinae</taxon>
        <taxon>Eragrostis</taxon>
    </lineage>
</organism>
<feature type="compositionally biased region" description="Basic and acidic residues" evidence="1">
    <location>
        <begin position="7"/>
        <end position="19"/>
    </location>
</feature>
<reference evidence="2 3" key="1">
    <citation type="journal article" date="2019" name="Sci. Rep.">
        <title>A high-quality genome of Eragrostis curvula grass provides insights into Poaceae evolution and supports new strategies to enhance forage quality.</title>
        <authorList>
            <person name="Carballo J."/>
            <person name="Santos B.A.C.M."/>
            <person name="Zappacosta D."/>
            <person name="Garbus I."/>
            <person name="Selva J.P."/>
            <person name="Gallo C.A."/>
            <person name="Diaz A."/>
            <person name="Albertini E."/>
            <person name="Caccamo M."/>
            <person name="Echenique V."/>
        </authorList>
    </citation>
    <scope>NUCLEOTIDE SEQUENCE [LARGE SCALE GENOMIC DNA]</scope>
    <source>
        <strain evidence="3">cv. Victoria</strain>
        <tissue evidence="2">Leaf</tissue>
    </source>
</reference>
<evidence type="ECO:0000313" key="2">
    <source>
        <dbReference type="EMBL" id="TVU49359.1"/>
    </source>
</evidence>
<dbReference type="Proteomes" id="UP000324897">
    <property type="component" value="Chromosome 6"/>
</dbReference>
<accession>A0A5J9WMF6</accession>
<feature type="compositionally biased region" description="Polar residues" evidence="1">
    <location>
        <begin position="48"/>
        <end position="67"/>
    </location>
</feature>
<proteinExistence type="predicted"/>
<keyword evidence="3" id="KW-1185">Reference proteome</keyword>
<comment type="caution">
    <text evidence="2">The sequence shown here is derived from an EMBL/GenBank/DDBJ whole genome shotgun (WGS) entry which is preliminary data.</text>
</comment>
<evidence type="ECO:0000256" key="1">
    <source>
        <dbReference type="SAM" id="MobiDB-lite"/>
    </source>
</evidence>
<dbReference type="AlphaFoldDB" id="A0A5J9WMF6"/>
<gene>
    <name evidence="2" type="ORF">EJB05_00667</name>
</gene>
<evidence type="ECO:0000313" key="3">
    <source>
        <dbReference type="Proteomes" id="UP000324897"/>
    </source>
</evidence>
<protein>
    <submittedName>
        <fullName evidence="2">Uncharacterized protein</fullName>
    </submittedName>
</protein>
<feature type="non-terminal residue" evidence="2">
    <location>
        <position position="1"/>
    </location>
</feature>
<dbReference type="EMBL" id="RWGY01000002">
    <property type="protein sequence ID" value="TVU49359.1"/>
    <property type="molecule type" value="Genomic_DNA"/>
</dbReference>
<dbReference type="Gramene" id="TVU49359">
    <property type="protein sequence ID" value="TVU49359"/>
    <property type="gene ID" value="EJB05_00667"/>
</dbReference>
<sequence>MSRRRHGGEPCRRSSRDEAPQGQDSGCFLRLLSRPLDAPEAPRPLPSSPASWQPNQQMSCLSANSLSHDGVPPRTLEQSRSDYL</sequence>
<feature type="region of interest" description="Disordered" evidence="1">
    <location>
        <begin position="1"/>
        <end position="84"/>
    </location>
</feature>
<name>A0A5J9WMF6_9POAL</name>